<dbReference type="NCBIfam" id="TIGR00331">
    <property type="entry name" value="hrcA"/>
    <property type="match status" value="1"/>
</dbReference>
<evidence type="ECO:0000259" key="6">
    <source>
        <dbReference type="Pfam" id="PF01628"/>
    </source>
</evidence>
<feature type="domain" description="HTH deoR-type" evidence="7">
    <location>
        <begin position="34"/>
        <end position="59"/>
    </location>
</feature>
<dbReference type="SUPFAM" id="SSF55781">
    <property type="entry name" value="GAF domain-like"/>
    <property type="match status" value="1"/>
</dbReference>
<keyword evidence="3 5" id="KW-0346">Stress response</keyword>
<dbReference type="Gene3D" id="3.30.450.40">
    <property type="match status" value="1"/>
</dbReference>
<evidence type="ECO:0000313" key="8">
    <source>
        <dbReference type="EMBL" id="MBG9985304.1"/>
    </source>
</evidence>
<organism evidence="8 9">
    <name type="scientific">Facklamia lactis</name>
    <dbReference type="NCBI Taxonomy" id="2749967"/>
    <lineage>
        <taxon>Bacteria</taxon>
        <taxon>Bacillati</taxon>
        <taxon>Bacillota</taxon>
        <taxon>Bacilli</taxon>
        <taxon>Lactobacillales</taxon>
        <taxon>Aerococcaceae</taxon>
        <taxon>Facklamia</taxon>
    </lineage>
</organism>
<evidence type="ECO:0000256" key="2">
    <source>
        <dbReference type="ARBA" id="ARBA00023015"/>
    </source>
</evidence>
<gene>
    <name evidence="5 8" type="primary">hrcA</name>
    <name evidence="8" type="ORF">HZY91_00180</name>
</gene>
<dbReference type="Pfam" id="PF01628">
    <property type="entry name" value="HrcA"/>
    <property type="match status" value="1"/>
</dbReference>
<comment type="similarity">
    <text evidence="5">Belongs to the HrcA family.</text>
</comment>
<reference evidence="8 9" key="1">
    <citation type="submission" date="2020-07" db="EMBL/GenBank/DDBJ databases">
        <title>Facklamia lactis sp. nov., isolated from raw milk.</title>
        <authorList>
            <person name="Doll E.V."/>
            <person name="Huptas C."/>
            <person name="Staib L."/>
            <person name="Wenning M."/>
            <person name="Scherer S."/>
        </authorList>
    </citation>
    <scope>NUCLEOTIDE SEQUENCE [LARGE SCALE GENOMIC DNA]</scope>
    <source>
        <strain evidence="8 9">DSM 111018</strain>
    </source>
</reference>
<dbReference type="HAMAP" id="MF_00081">
    <property type="entry name" value="HrcA"/>
    <property type="match status" value="1"/>
</dbReference>
<dbReference type="Gene3D" id="1.10.10.10">
    <property type="entry name" value="Winged helix-like DNA-binding domain superfamily/Winged helix DNA-binding domain"/>
    <property type="match status" value="1"/>
</dbReference>
<name>A0ABS0LMD5_9LACT</name>
<feature type="domain" description="Heat-inducible transcription repressor HrcA C-terminal" evidence="6">
    <location>
        <begin position="113"/>
        <end position="325"/>
    </location>
</feature>
<dbReference type="InterPro" id="IPR023120">
    <property type="entry name" value="WHTH_transcript_rep_HrcA_IDD"/>
</dbReference>
<keyword evidence="1 5" id="KW-0678">Repressor</keyword>
<evidence type="ECO:0000256" key="3">
    <source>
        <dbReference type="ARBA" id="ARBA00023016"/>
    </source>
</evidence>
<keyword evidence="2 5" id="KW-0805">Transcription regulation</keyword>
<dbReference type="Pfam" id="PF08220">
    <property type="entry name" value="HTH_DeoR"/>
    <property type="match status" value="1"/>
</dbReference>
<dbReference type="InterPro" id="IPR021153">
    <property type="entry name" value="HrcA_C"/>
</dbReference>
<dbReference type="InterPro" id="IPR002571">
    <property type="entry name" value="HrcA"/>
</dbReference>
<dbReference type="PIRSF" id="PIRSF005485">
    <property type="entry name" value="HrcA"/>
    <property type="match status" value="1"/>
</dbReference>
<evidence type="ECO:0000259" key="7">
    <source>
        <dbReference type="Pfam" id="PF08220"/>
    </source>
</evidence>
<protein>
    <recommendedName>
        <fullName evidence="5">Heat-inducible transcription repressor HrcA</fullName>
    </recommendedName>
</protein>
<dbReference type="InterPro" id="IPR029016">
    <property type="entry name" value="GAF-like_dom_sf"/>
</dbReference>
<dbReference type="PANTHER" id="PTHR34824">
    <property type="entry name" value="HEAT-INDUCIBLE TRANSCRIPTION REPRESSOR HRCA"/>
    <property type="match status" value="1"/>
</dbReference>
<comment type="caution">
    <text evidence="8">The sequence shown here is derived from an EMBL/GenBank/DDBJ whole genome shotgun (WGS) entry which is preliminary data.</text>
</comment>
<dbReference type="RefSeq" id="WP_197113264.1">
    <property type="nucleotide sequence ID" value="NZ_JACBXQ010000001.1"/>
</dbReference>
<comment type="function">
    <text evidence="5">Negative regulator of class I heat shock genes (grpE-dnaK-dnaJ and groELS operons). Prevents heat-shock induction of these operons.</text>
</comment>
<accession>A0ABS0LMD5</accession>
<evidence type="ECO:0000256" key="1">
    <source>
        <dbReference type="ARBA" id="ARBA00022491"/>
    </source>
</evidence>
<keyword evidence="4 5" id="KW-0804">Transcription</keyword>
<evidence type="ECO:0000256" key="5">
    <source>
        <dbReference type="HAMAP-Rule" id="MF_00081"/>
    </source>
</evidence>
<evidence type="ECO:0000256" key="4">
    <source>
        <dbReference type="ARBA" id="ARBA00023163"/>
    </source>
</evidence>
<sequence length="337" mass="38507">MLTPRQQEILELIVQLYADLEVPIGSKTLLKESYLKVSPATIRNDMVVLEQNGFLVKAHTSSGRIPSNEGYQYYVDRLLDTDKWKNIYDSDRKAVSELFRNRPADSFMMAKIVADLFVSLTGFPCLVFGQSKEEHKIADFKLIRLEGNSIMSILVTDLSHVESQLYRSHFSLSDGELSKVSEIINVELRGVPLEDAYHRLKLTIPLLLQRQVSQLIDFSPLIEKAIQQLKGHRYSISGKNNLFDVMDRQITPRDFKNLFNLLDGSKELFDTFEQRSEGIEVLFGQDFAPKGMQNLALVMGTFTLDVQKMTISILGSSTMKFSRMITLMDQMIKEFTN</sequence>
<dbReference type="Proteomes" id="UP000721415">
    <property type="component" value="Unassembled WGS sequence"/>
</dbReference>
<dbReference type="EMBL" id="JACBXQ010000001">
    <property type="protein sequence ID" value="MBG9985304.1"/>
    <property type="molecule type" value="Genomic_DNA"/>
</dbReference>
<dbReference type="PANTHER" id="PTHR34824:SF1">
    <property type="entry name" value="HEAT-INDUCIBLE TRANSCRIPTION REPRESSOR HRCA"/>
    <property type="match status" value="1"/>
</dbReference>
<proteinExistence type="inferred from homology"/>
<dbReference type="InterPro" id="IPR036388">
    <property type="entry name" value="WH-like_DNA-bd_sf"/>
</dbReference>
<dbReference type="InterPro" id="IPR001034">
    <property type="entry name" value="DeoR_HTH"/>
</dbReference>
<evidence type="ECO:0000313" key="9">
    <source>
        <dbReference type="Proteomes" id="UP000721415"/>
    </source>
</evidence>
<keyword evidence="9" id="KW-1185">Reference proteome</keyword>
<dbReference type="SUPFAM" id="SSF46785">
    <property type="entry name" value="Winged helix' DNA-binding domain"/>
    <property type="match status" value="1"/>
</dbReference>
<dbReference type="Gene3D" id="3.30.390.60">
    <property type="entry name" value="Heat-inducible transcription repressor hrca homolog, domain 3"/>
    <property type="match status" value="1"/>
</dbReference>
<dbReference type="InterPro" id="IPR036390">
    <property type="entry name" value="WH_DNA-bd_sf"/>
</dbReference>